<evidence type="ECO:0000313" key="1">
    <source>
        <dbReference type="EMBL" id="MCP9001219.1"/>
    </source>
</evidence>
<dbReference type="EMBL" id="JANCLV010000012">
    <property type="protein sequence ID" value="MCP9001219.1"/>
    <property type="molecule type" value="Genomic_DNA"/>
</dbReference>
<evidence type="ECO:0008006" key="3">
    <source>
        <dbReference type="Google" id="ProtNLM"/>
    </source>
</evidence>
<protein>
    <recommendedName>
        <fullName evidence="3">Nucleotidyl transferase AbiEii toxin, Type IV TA system</fullName>
    </recommendedName>
</protein>
<name>A0ABT1LSU9_9MICC</name>
<keyword evidence="2" id="KW-1185">Reference proteome</keyword>
<dbReference type="Proteomes" id="UP001524318">
    <property type="component" value="Unassembled WGS sequence"/>
</dbReference>
<comment type="caution">
    <text evidence="1">The sequence shown here is derived from an EMBL/GenBank/DDBJ whole genome shotgun (WGS) entry which is preliminary data.</text>
</comment>
<evidence type="ECO:0000313" key="2">
    <source>
        <dbReference type="Proteomes" id="UP001524318"/>
    </source>
</evidence>
<reference evidence="1 2" key="1">
    <citation type="submission" date="2022-06" db="EMBL/GenBank/DDBJ databases">
        <title>Pseudarthrobacter sp. strain RMG13 Genome sequencing and assembly.</title>
        <authorList>
            <person name="Kim I."/>
        </authorList>
    </citation>
    <scope>NUCLEOTIDE SEQUENCE [LARGE SCALE GENOMIC DNA]</scope>
    <source>
        <strain evidence="1 2">RMG13</strain>
    </source>
</reference>
<dbReference type="RefSeq" id="WP_254751745.1">
    <property type="nucleotide sequence ID" value="NZ_JANCLV010000012.1"/>
</dbReference>
<proteinExistence type="predicted"/>
<sequence length="273" mass="29851">MADGIHDDGREIWDVATPPGGWGQPWPQCVELARNLPAQHWTLVGGLMVQLHAARAGLAVARPTADVDIVLHLETPGTTVAQVHAILAGMGYALQTSIDSAAPAHRFVRGKEQVDVMVADWVAPRVPQRLGGHDMFALPAGTQALQRTVYCRFPVPDVDGGDDEKDVLISIPNVLGALVLKGAAYRDDSRDTRRHLDDAVVLSACVLEPLTTRDQMKGSDRSRIIGLYDSLGDRAHQSWMLLEDEVRQRARMNLKILADNPQSAPKFRRLGQS</sequence>
<accession>A0ABT1LSU9</accession>
<gene>
    <name evidence="1" type="ORF">NFC73_16010</name>
</gene>
<organism evidence="1 2">
    <name type="scientific">Pseudarthrobacter humi</name>
    <dbReference type="NCBI Taxonomy" id="2952523"/>
    <lineage>
        <taxon>Bacteria</taxon>
        <taxon>Bacillati</taxon>
        <taxon>Actinomycetota</taxon>
        <taxon>Actinomycetes</taxon>
        <taxon>Micrococcales</taxon>
        <taxon>Micrococcaceae</taxon>
        <taxon>Pseudarthrobacter</taxon>
    </lineage>
</organism>